<feature type="compositionally biased region" description="Basic and acidic residues" evidence="4">
    <location>
        <begin position="368"/>
        <end position="384"/>
    </location>
</feature>
<feature type="compositionally biased region" description="Polar residues" evidence="4">
    <location>
        <begin position="112"/>
        <end position="124"/>
    </location>
</feature>
<feature type="region of interest" description="Disordered" evidence="4">
    <location>
        <begin position="470"/>
        <end position="608"/>
    </location>
</feature>
<feature type="compositionally biased region" description="Basic and acidic residues" evidence="4">
    <location>
        <begin position="470"/>
        <end position="553"/>
    </location>
</feature>
<feature type="compositionally biased region" description="Low complexity" evidence="4">
    <location>
        <begin position="717"/>
        <end position="728"/>
    </location>
</feature>
<feature type="compositionally biased region" description="Basic and acidic residues" evidence="4">
    <location>
        <begin position="67"/>
        <end position="78"/>
    </location>
</feature>
<feature type="compositionally biased region" description="Low complexity" evidence="4">
    <location>
        <begin position="648"/>
        <end position="661"/>
    </location>
</feature>
<accession>A0ABM5JEA7</accession>
<reference evidence="6" key="2">
    <citation type="submission" date="2025-05" db="UniProtKB">
        <authorList>
            <consortium name="EnsemblMetazoa"/>
        </authorList>
    </citation>
    <scope>IDENTIFICATION</scope>
</reference>
<sequence length="1312" mass="146919">MSSSKHRKPAKSSRVPPQAREYITELAEDRELERFMAFSSTASSGASGSTHSCALGTFLAPGLVSTDAREAGSRPESVHRRRPRSSGCPLGKASPDEHLLELPPSPPLIKPANSQLHPLKPQESQLKTNEYTIIPILMDNNQGNRLVAATQTMSQSVEDLRTPTKPPKEMHTKKTQTPESAVKSHKRLEWDPAADVGYYKRAVSTSNISTLERSVLEECGWRQPIQQRSETDLDRLQRREVEEASPVQDRPTPPLASSTFVNPSDRGKPSRSRLGSLGSSLGSRKEVSLEINRSGPRKDDSGSSSRQKDSRSISRKESTHSSSKTEDTQCSSRKEVDENSSRQEGTQNSSKKEATQSGFQRESSQNMSRKEDSLSSSKKDDIRLSSRVQDPQISSRRESLSSSRRESLSSYRRDDSRLSSQNSSRMGSQVSSRLGESRSSSRRESQATSLYGSSAASSFDYHIHMGQELVVDKLEQQEKKQPGKEQEKKEQQKREQDKKDELKRVQEQREQQKHKQKEHVEPQHRERDQRRIQQLDKDQRKAELREKEREQERQFTAAQFEKILGSRRRENKENQQPQSQPRTETIPSTSSSSIGVGSGSGAGPRGDLDLGIDLLCSLVKTRSLSQGQKKKLVRDIARRLACLDLAESSSSLRSLKSNQSSKAKEQPKVPSPLKRQDVATNTSQCGSRGSSKGEPATLPVPAPRKRGTAGTPSPLPTSFSASGSTSASHELVTQKTNVPTRDAASTDADAEPSDLQEWLNPMTQSEIEYERRLKGGFDSERRNQLNWIDTEIRRLQALQQLLGDAITMLPRNSVHIETDKGSAFSSDKLLSAVPSVQLPTSERCSGGQEEPPAEQQAESSVEVESAGTPSTPRPPVRVESVGVPPRKLPPTPASISSSDPATPPTPPPPPPPHHLDQQKAQHRKKMATPVLISQSSSSGGGRSESVCSFVQQRQRQFREHYQNQQQQQLLLLKQQQLYQQQQQLYQQQQHHICQQRQQQGTHVRQQQFVQCQRHNAQQTRQQHEEQEQYIQMQYAQAAGSAYATLPHLSVSAGYSCADNEGAIYYQVLNSQGAAGYVQAAVVATSRSTTTTTSSASSMMCISSEMSIPMGMVNTCETTTTTTTHQYDDADCRRARRRPKEARRSESVMQRQTLQVRPRAIAYVIQFTATGGSEVLPETRSLQDQLQLARPEFCAKSKQRKAILNQMQMIRNVRRRELDNLLGENTSLETLDRRLLQLPPPATSRLRIFSTREMKAMTTKRCQSLPEVLAAQNREQEERRRRCNRLMRDVFNKRLQNRVANGQLSLNHSRTII</sequence>
<feature type="domain" description="ALMS motif" evidence="5">
    <location>
        <begin position="1177"/>
        <end position="1301"/>
    </location>
</feature>
<feature type="compositionally biased region" description="Basic and acidic residues" evidence="4">
    <location>
        <begin position="435"/>
        <end position="445"/>
    </location>
</feature>
<evidence type="ECO:0000313" key="7">
    <source>
        <dbReference type="Proteomes" id="UP001652680"/>
    </source>
</evidence>
<organism evidence="6 7">
    <name type="scientific">Drosophila rhopaloa</name>
    <name type="common">Fruit fly</name>
    <dbReference type="NCBI Taxonomy" id="1041015"/>
    <lineage>
        <taxon>Eukaryota</taxon>
        <taxon>Metazoa</taxon>
        <taxon>Ecdysozoa</taxon>
        <taxon>Arthropoda</taxon>
        <taxon>Hexapoda</taxon>
        <taxon>Insecta</taxon>
        <taxon>Pterygota</taxon>
        <taxon>Neoptera</taxon>
        <taxon>Endopterygota</taxon>
        <taxon>Diptera</taxon>
        <taxon>Brachycera</taxon>
        <taxon>Muscomorpha</taxon>
        <taxon>Ephydroidea</taxon>
        <taxon>Drosophilidae</taxon>
        <taxon>Drosophila</taxon>
        <taxon>Sophophora</taxon>
    </lineage>
</organism>
<proteinExistence type="predicted"/>
<feature type="compositionally biased region" description="Basic and acidic residues" evidence="4">
    <location>
        <begin position="395"/>
        <end position="417"/>
    </location>
</feature>
<dbReference type="RefSeq" id="XP_044317155.1">
    <property type="nucleotide sequence ID" value="XM_044461220.1"/>
</dbReference>
<feature type="compositionally biased region" description="Pro residues" evidence="4">
    <location>
        <begin position="901"/>
        <end position="912"/>
    </location>
</feature>
<feature type="compositionally biased region" description="Basic residues" evidence="4">
    <location>
        <begin position="1"/>
        <end position="11"/>
    </location>
</feature>
<feature type="region of interest" description="Disordered" evidence="4">
    <location>
        <begin position="1"/>
        <end position="21"/>
    </location>
</feature>
<dbReference type="Pfam" id="PF15309">
    <property type="entry name" value="ALMS_motif"/>
    <property type="match status" value="1"/>
</dbReference>
<feature type="compositionally biased region" description="Low complexity" evidence="4">
    <location>
        <begin position="272"/>
        <end position="282"/>
    </location>
</feature>
<evidence type="ECO:0000256" key="3">
    <source>
        <dbReference type="ARBA" id="ARBA00023212"/>
    </source>
</evidence>
<keyword evidence="2" id="KW-0963">Cytoplasm</keyword>
<dbReference type="GeneID" id="108045300"/>
<comment type="subcellular location">
    <subcellularLocation>
        <location evidence="1">Cytoplasm</location>
        <location evidence="1">Cytoskeleton</location>
        <location evidence="1">Microtubule organizing center</location>
        <location evidence="1">Centrosome</location>
    </subcellularLocation>
</comment>
<feature type="compositionally biased region" description="Polar residues" evidence="4">
    <location>
        <begin position="574"/>
        <end position="587"/>
    </location>
</feature>
<feature type="compositionally biased region" description="Low complexity" evidence="4">
    <location>
        <begin position="933"/>
        <end position="947"/>
    </location>
</feature>
<evidence type="ECO:0000259" key="5">
    <source>
        <dbReference type="Pfam" id="PF15309"/>
    </source>
</evidence>
<dbReference type="Proteomes" id="UP001652680">
    <property type="component" value="Unassembled WGS sequence"/>
</dbReference>
<feature type="region of interest" description="Disordered" evidence="4">
    <location>
        <begin position="240"/>
        <end position="454"/>
    </location>
</feature>
<feature type="compositionally biased region" description="Basic and acidic residues" evidence="4">
    <location>
        <begin position="296"/>
        <end position="341"/>
    </location>
</feature>
<reference evidence="7" key="1">
    <citation type="journal article" date="2021" name="Elife">
        <title>Highly contiguous assemblies of 101 drosophilid genomes.</title>
        <authorList>
            <person name="Kim B.Y."/>
            <person name="Wang J.R."/>
            <person name="Miller D.E."/>
            <person name="Barmina O."/>
            <person name="Delaney E."/>
            <person name="Thompson A."/>
            <person name="Comeault A.A."/>
            <person name="Peede D."/>
            <person name="D'Agostino E.R."/>
            <person name="Pelaez J."/>
            <person name="Aguilar J.M."/>
            <person name="Haji D."/>
            <person name="Matsunaga T."/>
            <person name="Armstrong E.E."/>
            <person name="Zych M."/>
            <person name="Ogawa Y."/>
            <person name="Stamenkovic-Radak M."/>
            <person name="Jelic M."/>
            <person name="Veselinovic M.S."/>
            <person name="Tanaskovic M."/>
            <person name="Eric P."/>
            <person name="Gao J.J."/>
            <person name="Katoh T.K."/>
            <person name="Toda M.J."/>
            <person name="Watabe H."/>
            <person name="Watada M."/>
            <person name="Davis J.S."/>
            <person name="Moyle L.C."/>
            <person name="Manoli G."/>
            <person name="Bertolini E."/>
            <person name="Kostal V."/>
            <person name="Hawley R.S."/>
            <person name="Takahashi A."/>
            <person name="Jones C.D."/>
            <person name="Price D.K."/>
            <person name="Whiteman N."/>
            <person name="Kopp A."/>
            <person name="Matute D.R."/>
            <person name="Petrov D.A."/>
        </authorList>
    </citation>
    <scope>NUCLEOTIDE SEQUENCE [LARGE SCALE GENOMIC DNA]</scope>
</reference>
<dbReference type="EnsemblMetazoa" id="XM_044461220.1">
    <property type="protein sequence ID" value="XP_044317155.1"/>
    <property type="gene ID" value="LOC108045300"/>
</dbReference>
<feature type="compositionally biased region" description="Polar residues" evidence="4">
    <location>
        <begin position="678"/>
        <end position="690"/>
    </location>
</feature>
<protein>
    <recommendedName>
        <fullName evidence="5">ALMS motif domain-containing protein</fullName>
    </recommendedName>
</protein>
<name>A0ABM5JEA7_DRORH</name>
<feature type="region of interest" description="Disordered" evidence="4">
    <location>
        <begin position="64"/>
        <end position="124"/>
    </location>
</feature>
<keyword evidence="3" id="KW-0206">Cytoskeleton</keyword>
<feature type="region of interest" description="Disordered" evidence="4">
    <location>
        <begin position="648"/>
        <end position="752"/>
    </location>
</feature>
<feature type="compositionally biased region" description="Low complexity" evidence="4">
    <location>
        <begin position="845"/>
        <end position="866"/>
    </location>
</feature>
<feature type="compositionally biased region" description="Basic and acidic residues" evidence="4">
    <location>
        <begin position="158"/>
        <end position="172"/>
    </location>
</feature>
<evidence type="ECO:0000313" key="6">
    <source>
        <dbReference type="EnsemblMetazoa" id="XP_044317155.1"/>
    </source>
</evidence>
<evidence type="ECO:0000256" key="1">
    <source>
        <dbReference type="ARBA" id="ARBA00004300"/>
    </source>
</evidence>
<feature type="compositionally biased region" description="Polar residues" evidence="4">
    <location>
        <begin position="342"/>
        <end position="367"/>
    </location>
</feature>
<dbReference type="InterPro" id="IPR029299">
    <property type="entry name" value="ALMS_motif"/>
</dbReference>
<feature type="region of interest" description="Disordered" evidence="4">
    <location>
        <begin position="837"/>
        <end position="947"/>
    </location>
</feature>
<evidence type="ECO:0000256" key="2">
    <source>
        <dbReference type="ARBA" id="ARBA00022490"/>
    </source>
</evidence>
<evidence type="ECO:0000256" key="4">
    <source>
        <dbReference type="SAM" id="MobiDB-lite"/>
    </source>
</evidence>
<feature type="compositionally biased region" description="Polar residues" evidence="4">
    <location>
        <begin position="421"/>
        <end position="430"/>
    </location>
</feature>
<feature type="region of interest" description="Disordered" evidence="4">
    <location>
        <begin position="155"/>
        <end position="188"/>
    </location>
</feature>
<keyword evidence="7" id="KW-1185">Reference proteome</keyword>